<dbReference type="FunFam" id="1.10.10.10:FF:000836">
    <property type="entry name" value="O-methyltransferase family protein"/>
    <property type="match status" value="1"/>
</dbReference>
<dbReference type="GO" id="GO:0046983">
    <property type="term" value="F:protein dimerization activity"/>
    <property type="evidence" value="ECO:0007669"/>
    <property type="project" value="InterPro"/>
</dbReference>
<dbReference type="GO" id="GO:0032259">
    <property type="term" value="P:methylation"/>
    <property type="evidence" value="ECO:0007669"/>
    <property type="project" value="UniProtKB-KW"/>
</dbReference>
<evidence type="ECO:0000259" key="6">
    <source>
        <dbReference type="Pfam" id="PF00891"/>
    </source>
</evidence>
<dbReference type="PANTHER" id="PTHR11746">
    <property type="entry name" value="O-METHYLTRANSFERASE"/>
    <property type="match status" value="1"/>
</dbReference>
<dbReference type="SUPFAM" id="SSF46785">
    <property type="entry name" value="Winged helix' DNA-binding domain"/>
    <property type="match status" value="1"/>
</dbReference>
<dbReference type="PIRSF" id="PIRSF005739">
    <property type="entry name" value="O-mtase"/>
    <property type="match status" value="1"/>
</dbReference>
<keyword evidence="3" id="KW-0949">S-adenosyl-L-methionine</keyword>
<dbReference type="InterPro" id="IPR012967">
    <property type="entry name" value="COMT_dimerisation"/>
</dbReference>
<protein>
    <submittedName>
        <fullName evidence="10">(RS)-norcoclaurine 6-O-methyltransferase-like</fullName>
    </submittedName>
</protein>
<dbReference type="AlphaFoldDB" id="A0A1S3BHY1"/>
<dbReference type="InterPro" id="IPR029063">
    <property type="entry name" value="SAM-dependent_MTases_sf"/>
</dbReference>
<dbReference type="InterPro" id="IPR036390">
    <property type="entry name" value="WH_DNA-bd_sf"/>
</dbReference>
<dbReference type="Gene3D" id="1.10.10.10">
    <property type="entry name" value="Winged helix-like DNA-binding domain superfamily/Winged helix DNA-binding domain"/>
    <property type="match status" value="1"/>
</dbReference>
<dbReference type="SMR" id="A0A1S3BHY1"/>
<dbReference type="Proteomes" id="UP001652600">
    <property type="component" value="Chromosome 1"/>
</dbReference>
<dbReference type="KEGG" id="cmo:103490251"/>
<dbReference type="PROSITE" id="PS51683">
    <property type="entry name" value="SAM_OMT_II"/>
    <property type="match status" value="1"/>
</dbReference>
<dbReference type="CDD" id="cd02440">
    <property type="entry name" value="AdoMet_MTases"/>
    <property type="match status" value="1"/>
</dbReference>
<evidence type="ECO:0000259" key="7">
    <source>
        <dbReference type="Pfam" id="PF08100"/>
    </source>
</evidence>
<evidence type="ECO:0000313" key="8">
    <source>
        <dbReference type="EnsemblPlants" id="MELO3C013311.2.1"/>
    </source>
</evidence>
<evidence type="ECO:0000256" key="4">
    <source>
        <dbReference type="ARBA" id="ARBA00038277"/>
    </source>
</evidence>
<evidence type="ECO:0000256" key="5">
    <source>
        <dbReference type="PIRSR" id="PIRSR005739-1"/>
    </source>
</evidence>
<evidence type="ECO:0000313" key="9">
    <source>
        <dbReference type="Proteomes" id="UP001652600"/>
    </source>
</evidence>
<dbReference type="InParanoid" id="A0A1S3BHY1"/>
<reference evidence="9" key="3">
    <citation type="submission" date="2025-05" db="UniProtKB">
        <authorList>
            <consortium name="RefSeq"/>
        </authorList>
    </citation>
    <scope>NUCLEOTIDE SEQUENCE [LARGE SCALE GENOMIC DNA]</scope>
</reference>
<dbReference type="GO" id="GO:0008171">
    <property type="term" value="F:O-methyltransferase activity"/>
    <property type="evidence" value="ECO:0007669"/>
    <property type="project" value="InterPro"/>
</dbReference>
<organism evidence="9 10">
    <name type="scientific">Cucumis melo</name>
    <name type="common">Muskmelon</name>
    <dbReference type="NCBI Taxonomy" id="3656"/>
    <lineage>
        <taxon>Eukaryota</taxon>
        <taxon>Viridiplantae</taxon>
        <taxon>Streptophyta</taxon>
        <taxon>Embryophyta</taxon>
        <taxon>Tracheophyta</taxon>
        <taxon>Spermatophyta</taxon>
        <taxon>Magnoliopsida</taxon>
        <taxon>eudicotyledons</taxon>
        <taxon>Gunneridae</taxon>
        <taxon>Pentapetalae</taxon>
        <taxon>rosids</taxon>
        <taxon>fabids</taxon>
        <taxon>Cucurbitales</taxon>
        <taxon>Cucurbitaceae</taxon>
        <taxon>Benincaseae</taxon>
        <taxon>Cucumis</taxon>
    </lineage>
</organism>
<dbReference type="InterPro" id="IPR036388">
    <property type="entry name" value="WH-like_DNA-bd_sf"/>
</dbReference>
<dbReference type="Gene3D" id="3.40.50.150">
    <property type="entry name" value="Vaccinia Virus protein VP39"/>
    <property type="match status" value="1"/>
</dbReference>
<dbReference type="OrthoDB" id="1606438at2759"/>
<sequence length="360" mass="39968">MDDTGNKESNKLKIEEENSDIKVQVWKYIFGFVEMAVVKCAIELKIGDVIESHGDSMTLSQLSSSLSCSPLLLHRILRFLVHRGIFKEEKSSKSYSHTPMSRLLTTTGPNSMAPIHLLESSPVMIAPWHNLSACVKANGHENGSQPFEMAHGMDLWTYAAANPSHSSLLNEGMACFARLFILPAVLERCGEIFDGVGCLVDVGGGNGTCLSILVKACPWIKGINFDLPHVVSVSKEYEGVQHVGGDMFDSVPKADAAFIMEVLHDWDDEECIKILRNCKEAIPEKTGKVIIVEIVIDEKEDQISKYSDVKLRMDMIMMAHTIKGKERTNEEWANLLQKAGFSYYTITPTTTIQSVIQAFP</sequence>
<feature type="domain" description="O-methyltransferase dimerisation" evidence="7">
    <location>
        <begin position="26"/>
        <end position="106"/>
    </location>
</feature>
<feature type="active site" description="Proton acceptor" evidence="5">
    <location>
        <position position="264"/>
    </location>
</feature>
<accession>A0A1S3BHY1</accession>
<proteinExistence type="inferred from homology"/>
<dbReference type="FunFam" id="3.40.50.150:FF:000294">
    <property type="entry name" value="O-methyltransferase family protein"/>
    <property type="match status" value="1"/>
</dbReference>
<reference evidence="8" key="1">
    <citation type="submission" date="2023-03" db="UniProtKB">
        <authorList>
            <consortium name="EnsemblPlants"/>
        </authorList>
    </citation>
    <scope>IDENTIFICATION</scope>
</reference>
<evidence type="ECO:0000256" key="2">
    <source>
        <dbReference type="ARBA" id="ARBA00022679"/>
    </source>
</evidence>
<name>A0A1S3BHY1_CUCME</name>
<keyword evidence="9" id="KW-1185">Reference proteome</keyword>
<keyword evidence="1" id="KW-0489">Methyltransferase</keyword>
<reference evidence="10" key="2">
    <citation type="submission" date="2025-04" db="UniProtKB">
        <authorList>
            <consortium name="RefSeq"/>
        </authorList>
    </citation>
    <scope>IDENTIFICATION</scope>
</reference>
<evidence type="ECO:0000256" key="3">
    <source>
        <dbReference type="ARBA" id="ARBA00022691"/>
    </source>
</evidence>
<feature type="domain" description="O-methyltransferase C-terminal" evidence="6">
    <location>
        <begin position="128"/>
        <end position="342"/>
    </location>
</feature>
<evidence type="ECO:0000256" key="1">
    <source>
        <dbReference type="ARBA" id="ARBA00022603"/>
    </source>
</evidence>
<dbReference type="EnsemblPlants" id="MELO3C013311.2.1">
    <property type="protein sequence ID" value="MELO3C013311.2.1"/>
    <property type="gene ID" value="MELO3C013311.2"/>
</dbReference>
<comment type="similarity">
    <text evidence="4">Belongs to the class I-like SAM-binding methyltransferase superfamily. Cation-independent O-methyltransferase family.</text>
</comment>
<keyword evidence="2" id="KW-0808">Transferase</keyword>
<dbReference type="eggNOG" id="KOG3178">
    <property type="taxonomic scope" value="Eukaryota"/>
</dbReference>
<dbReference type="GeneID" id="103490251"/>
<dbReference type="RefSeq" id="XP_008447905.1">
    <property type="nucleotide sequence ID" value="XM_008449683.2"/>
</dbReference>
<dbReference type="InterPro" id="IPR001077">
    <property type="entry name" value="COMT_C"/>
</dbReference>
<dbReference type="Pfam" id="PF00891">
    <property type="entry name" value="Methyltransf_2"/>
    <property type="match status" value="1"/>
</dbReference>
<dbReference type="InterPro" id="IPR016461">
    <property type="entry name" value="COMT-like"/>
</dbReference>
<evidence type="ECO:0000313" key="10">
    <source>
        <dbReference type="RefSeq" id="XP_008447905.1"/>
    </source>
</evidence>
<gene>
    <name evidence="10" type="primary">LOC103490251</name>
    <name evidence="8" type="synonym">103490251</name>
</gene>
<dbReference type="Gramene" id="MELO3C013311.2.1">
    <property type="protein sequence ID" value="MELO3C013311.2.1"/>
    <property type="gene ID" value="MELO3C013311.2"/>
</dbReference>
<dbReference type="SUPFAM" id="SSF53335">
    <property type="entry name" value="S-adenosyl-L-methionine-dependent methyltransferases"/>
    <property type="match status" value="1"/>
</dbReference>
<dbReference type="Pfam" id="PF08100">
    <property type="entry name" value="Dimerisation"/>
    <property type="match status" value="1"/>
</dbReference>